<dbReference type="InterPro" id="IPR012314">
    <property type="entry name" value="Pept_M12B_GON-ADAMTSs"/>
</dbReference>
<feature type="domain" description="GON" evidence="3">
    <location>
        <begin position="68"/>
        <end position="139"/>
    </location>
</feature>
<protein>
    <recommendedName>
        <fullName evidence="3">GON domain-containing protein</fullName>
    </recommendedName>
</protein>
<dbReference type="GO" id="GO:0004222">
    <property type="term" value="F:metalloendopeptidase activity"/>
    <property type="evidence" value="ECO:0007669"/>
    <property type="project" value="InterPro"/>
</dbReference>
<dbReference type="AlphaFoldDB" id="A0A927C103"/>
<organism evidence="4 5">
    <name type="scientific">Spongiibacter pelagi</name>
    <dbReference type="NCBI Taxonomy" id="2760804"/>
    <lineage>
        <taxon>Bacteria</taxon>
        <taxon>Pseudomonadati</taxon>
        <taxon>Pseudomonadota</taxon>
        <taxon>Gammaproteobacteria</taxon>
        <taxon>Cellvibrionales</taxon>
        <taxon>Spongiibacteraceae</taxon>
        <taxon>Spongiibacter</taxon>
    </lineage>
</organism>
<keyword evidence="5" id="KW-1185">Reference proteome</keyword>
<keyword evidence="1" id="KW-0479">Metal-binding</keyword>
<evidence type="ECO:0000256" key="2">
    <source>
        <dbReference type="SAM" id="Phobius"/>
    </source>
</evidence>
<accession>A0A927C103</accession>
<feature type="transmembrane region" description="Helical" evidence="2">
    <location>
        <begin position="87"/>
        <end position="107"/>
    </location>
</feature>
<keyword evidence="2" id="KW-1133">Transmembrane helix</keyword>
<dbReference type="GO" id="GO:0008270">
    <property type="term" value="F:zinc ion binding"/>
    <property type="evidence" value="ECO:0007669"/>
    <property type="project" value="InterPro"/>
</dbReference>
<name>A0A927C103_9GAMM</name>
<evidence type="ECO:0000256" key="1">
    <source>
        <dbReference type="ARBA" id="ARBA00022723"/>
    </source>
</evidence>
<proteinExistence type="predicted"/>
<feature type="transmembrane region" description="Helical" evidence="2">
    <location>
        <begin position="47"/>
        <end position="67"/>
    </location>
</feature>
<dbReference type="EMBL" id="JACXLD010000003">
    <property type="protein sequence ID" value="MBD2858744.1"/>
    <property type="molecule type" value="Genomic_DNA"/>
</dbReference>
<sequence>MNQSVTDKELKEPINLPTLLSGISVGTWQEDFPLTGRDFEHLKQGNPFIITCGHSMLLTSAGLALSLIGKNASKIKHPDIIIYDGEYVALITGLALSALCYLISLFIPSDKKKLMKRLKKHFDTSQKKRAYMPEGETEQ</sequence>
<evidence type="ECO:0000259" key="3">
    <source>
        <dbReference type="PROSITE" id="PS51046"/>
    </source>
</evidence>
<evidence type="ECO:0000313" key="5">
    <source>
        <dbReference type="Proteomes" id="UP000610558"/>
    </source>
</evidence>
<keyword evidence="2" id="KW-0812">Transmembrane</keyword>
<gene>
    <name evidence="4" type="ORF">IB286_06935</name>
</gene>
<keyword evidence="2" id="KW-0472">Membrane</keyword>
<dbReference type="Proteomes" id="UP000610558">
    <property type="component" value="Unassembled WGS sequence"/>
</dbReference>
<evidence type="ECO:0000313" key="4">
    <source>
        <dbReference type="EMBL" id="MBD2858744.1"/>
    </source>
</evidence>
<reference evidence="4" key="1">
    <citation type="submission" date="2020-09" db="EMBL/GenBank/DDBJ databases">
        <authorList>
            <person name="Yoon J.-W."/>
        </authorList>
    </citation>
    <scope>NUCLEOTIDE SEQUENCE</scope>
    <source>
        <strain evidence="4">KMU-158</strain>
    </source>
</reference>
<dbReference type="RefSeq" id="WP_190763902.1">
    <property type="nucleotide sequence ID" value="NZ_JACXLD010000003.1"/>
</dbReference>
<comment type="caution">
    <text evidence="4">The sequence shown here is derived from an EMBL/GenBank/DDBJ whole genome shotgun (WGS) entry which is preliminary data.</text>
</comment>
<dbReference type="PROSITE" id="PS51046">
    <property type="entry name" value="GON"/>
    <property type="match status" value="1"/>
</dbReference>